<organism evidence="1 2">
    <name type="scientific">Chaenocephalus aceratus</name>
    <name type="common">Blackfin icefish</name>
    <name type="synonym">Chaenichthys aceratus</name>
    <dbReference type="NCBI Taxonomy" id="36190"/>
    <lineage>
        <taxon>Eukaryota</taxon>
        <taxon>Metazoa</taxon>
        <taxon>Chordata</taxon>
        <taxon>Craniata</taxon>
        <taxon>Vertebrata</taxon>
        <taxon>Euteleostomi</taxon>
        <taxon>Actinopterygii</taxon>
        <taxon>Neopterygii</taxon>
        <taxon>Teleostei</taxon>
        <taxon>Neoteleostei</taxon>
        <taxon>Acanthomorphata</taxon>
        <taxon>Eupercaria</taxon>
        <taxon>Perciformes</taxon>
        <taxon>Notothenioidei</taxon>
        <taxon>Channichthyidae</taxon>
        <taxon>Chaenocephalus</taxon>
    </lineage>
</organism>
<dbReference type="EMBL" id="CM043792">
    <property type="protein sequence ID" value="KAI4822702.1"/>
    <property type="molecule type" value="Genomic_DNA"/>
</dbReference>
<accession>A0ACB9X9Y7</accession>
<comment type="caution">
    <text evidence="1">The sequence shown here is derived from an EMBL/GenBank/DDBJ whole genome shotgun (WGS) entry which is preliminary data.</text>
</comment>
<sequence>MKLALLSGDAGCGKSYAISLLVRKLRSMGISVAVSAMTNKAVGALMETCSLDQVYTFHRMMGFKKELLDDKLSLDDFTKRYRKVYGQVVFHFGMLRGSEQLPPLNIGNTTLVRRLRPESCSVCSEVLRRMRVPRNPREEAPMANAPPFLGANVLIVDEYGLMNVEILERMLSVLSVFYGPGKGPLIVFSGSVSQLQPVGSNLPVWKSERFEELLSCSTPLFSTGDSSRTRVTGRL</sequence>
<evidence type="ECO:0000313" key="2">
    <source>
        <dbReference type="Proteomes" id="UP001057452"/>
    </source>
</evidence>
<protein>
    <submittedName>
        <fullName evidence="1">Uncharacterized protein</fullName>
    </submittedName>
</protein>
<keyword evidence="2" id="KW-1185">Reference proteome</keyword>
<dbReference type="Proteomes" id="UP001057452">
    <property type="component" value="Chromosome 8"/>
</dbReference>
<proteinExistence type="predicted"/>
<reference evidence="1" key="1">
    <citation type="submission" date="2022-05" db="EMBL/GenBank/DDBJ databases">
        <title>Chromosome-level genome of Chaenocephalus aceratus.</title>
        <authorList>
            <person name="Park H."/>
        </authorList>
    </citation>
    <scope>NUCLEOTIDE SEQUENCE</scope>
    <source>
        <strain evidence="1">KU_202001</strain>
    </source>
</reference>
<name>A0ACB9X9Y7_CHAAC</name>
<gene>
    <name evidence="1" type="ORF">KUCAC02_008233</name>
</gene>
<evidence type="ECO:0000313" key="1">
    <source>
        <dbReference type="EMBL" id="KAI4822702.1"/>
    </source>
</evidence>